<dbReference type="AlphaFoldDB" id="A0A6C0JDN1"/>
<sequence>MTTMNAASIATYISKLETENMQLAAKVDTLAKDGLAIRLKLIQYEREFDIDDEESVCSNDLGLSYDSDETDDTYVVDNSYESDDEVSSYASTERTTMDSEDFDECYNHELVHVLGALAYHEKDMHKSNAYAKAADAIYELKFKVDDGHELAIGDKKVPGIGKSIAKLIDEFLETGKIKKLEQLSAVDDTHDDYADTNEEVAYYLETLAQEETDAFKGKAYVKASNAIRELDFEVTHGDELADGPKKVPGIGKGIARKIDQFLQSC</sequence>
<dbReference type="PANTHER" id="PTHR11276:SF28">
    <property type="entry name" value="DNA POLYMERASE LAMBDA"/>
    <property type="match status" value="1"/>
</dbReference>
<feature type="domain" description="Crossover junction endonuclease MUS81-like HHH" evidence="1">
    <location>
        <begin position="196"/>
        <end position="263"/>
    </location>
</feature>
<dbReference type="GO" id="GO:0006303">
    <property type="term" value="P:double-strand break repair via nonhomologous end joining"/>
    <property type="evidence" value="ECO:0007669"/>
    <property type="project" value="TreeGrafter"/>
</dbReference>
<proteinExistence type="predicted"/>
<dbReference type="InterPro" id="IPR027421">
    <property type="entry name" value="DNA_pol_lamdba_lyase_dom_sf"/>
</dbReference>
<evidence type="ECO:0000259" key="1">
    <source>
        <dbReference type="Pfam" id="PF14716"/>
    </source>
</evidence>
<reference evidence="2" key="1">
    <citation type="journal article" date="2020" name="Nature">
        <title>Giant virus diversity and host interactions through global metagenomics.</title>
        <authorList>
            <person name="Schulz F."/>
            <person name="Roux S."/>
            <person name="Paez-Espino D."/>
            <person name="Jungbluth S."/>
            <person name="Walsh D.A."/>
            <person name="Denef V.J."/>
            <person name="McMahon K.D."/>
            <person name="Konstantinidis K.T."/>
            <person name="Eloe-Fadrosh E.A."/>
            <person name="Kyrpides N.C."/>
            <person name="Woyke T."/>
        </authorList>
    </citation>
    <scope>NUCLEOTIDE SEQUENCE</scope>
    <source>
        <strain evidence="2">GVMAG-M-3300027206-1</strain>
    </source>
</reference>
<dbReference type="InterPro" id="IPR010996">
    <property type="entry name" value="HHH_MUS81"/>
</dbReference>
<protein>
    <recommendedName>
        <fullName evidence="1">Crossover junction endonuclease MUS81-like HHH domain-containing protein</fullName>
    </recommendedName>
</protein>
<dbReference type="Gene3D" id="1.10.150.110">
    <property type="entry name" value="DNA polymerase beta, N-terminal domain-like"/>
    <property type="match status" value="2"/>
</dbReference>
<dbReference type="GO" id="GO:0003887">
    <property type="term" value="F:DNA-directed DNA polymerase activity"/>
    <property type="evidence" value="ECO:0007669"/>
    <property type="project" value="InterPro"/>
</dbReference>
<dbReference type="GO" id="GO:0005634">
    <property type="term" value="C:nucleus"/>
    <property type="evidence" value="ECO:0007669"/>
    <property type="project" value="TreeGrafter"/>
</dbReference>
<dbReference type="EMBL" id="MN740383">
    <property type="protein sequence ID" value="QHU03503.1"/>
    <property type="molecule type" value="Genomic_DNA"/>
</dbReference>
<evidence type="ECO:0000313" key="2">
    <source>
        <dbReference type="EMBL" id="QHU03503.1"/>
    </source>
</evidence>
<dbReference type="InterPro" id="IPR022312">
    <property type="entry name" value="DNA_pol_X"/>
</dbReference>
<organism evidence="2">
    <name type="scientific">viral metagenome</name>
    <dbReference type="NCBI Taxonomy" id="1070528"/>
    <lineage>
        <taxon>unclassified sequences</taxon>
        <taxon>metagenomes</taxon>
        <taxon>organismal metagenomes</taxon>
    </lineage>
</organism>
<name>A0A6C0JDN1_9ZZZZ</name>
<accession>A0A6C0JDN1</accession>
<dbReference type="SUPFAM" id="SSF47802">
    <property type="entry name" value="DNA polymerase beta, N-terminal domain-like"/>
    <property type="match status" value="2"/>
</dbReference>
<dbReference type="Pfam" id="PF14716">
    <property type="entry name" value="HHH_8"/>
    <property type="match status" value="2"/>
</dbReference>
<dbReference type="GO" id="GO:0003677">
    <property type="term" value="F:DNA binding"/>
    <property type="evidence" value="ECO:0007669"/>
    <property type="project" value="InterPro"/>
</dbReference>
<dbReference type="PANTHER" id="PTHR11276">
    <property type="entry name" value="DNA POLYMERASE TYPE-X FAMILY MEMBER"/>
    <property type="match status" value="1"/>
</dbReference>
<feature type="domain" description="Crossover junction endonuclease MUS81-like HHH" evidence="1">
    <location>
        <begin position="105"/>
        <end position="176"/>
    </location>
</feature>